<dbReference type="HAMAP" id="MF_00323">
    <property type="entry name" value="Ferrochelatase"/>
    <property type="match status" value="1"/>
</dbReference>
<dbReference type="PANTHER" id="PTHR11108:SF1">
    <property type="entry name" value="FERROCHELATASE, MITOCHONDRIAL"/>
    <property type="match status" value="1"/>
</dbReference>
<feature type="compositionally biased region" description="Basic and acidic residues" evidence="6">
    <location>
        <begin position="235"/>
        <end position="259"/>
    </location>
</feature>
<evidence type="ECO:0000313" key="8">
    <source>
        <dbReference type="Proteomes" id="UP000075225"/>
    </source>
</evidence>
<protein>
    <submittedName>
        <fullName evidence="7">Putative protoheme ferro-lyase</fullName>
    </submittedName>
</protein>
<dbReference type="Gene3D" id="3.40.50.1400">
    <property type="match status" value="2"/>
</dbReference>
<dbReference type="SUPFAM" id="SSF53800">
    <property type="entry name" value="Chelatase"/>
    <property type="match status" value="2"/>
</dbReference>
<organism evidence="7 8">
    <name type="scientific">Toxoplasma gondii TgCatPRC2</name>
    <dbReference type="NCBI Taxonomy" id="1130821"/>
    <lineage>
        <taxon>Eukaryota</taxon>
        <taxon>Sar</taxon>
        <taxon>Alveolata</taxon>
        <taxon>Apicomplexa</taxon>
        <taxon>Conoidasida</taxon>
        <taxon>Coccidia</taxon>
        <taxon>Eucoccidiorida</taxon>
        <taxon>Eimeriorina</taxon>
        <taxon>Sarcocystidae</taxon>
        <taxon>Toxoplasma</taxon>
    </lineage>
</organism>
<dbReference type="InterPro" id="IPR033644">
    <property type="entry name" value="Ferrochelatase_C"/>
</dbReference>
<feature type="compositionally biased region" description="Basic and acidic residues" evidence="6">
    <location>
        <begin position="133"/>
        <end position="143"/>
    </location>
</feature>
<dbReference type="Proteomes" id="UP000075225">
    <property type="component" value="Unassembled WGS sequence"/>
</dbReference>
<dbReference type="VEuPathDB" id="ToxoDB:TGPRC2_258650"/>
<feature type="region of interest" description="Disordered" evidence="6">
    <location>
        <begin position="233"/>
        <end position="259"/>
    </location>
</feature>
<reference evidence="8" key="1">
    <citation type="submission" date="2016-03" db="EMBL/GenBank/DDBJ databases">
        <authorList>
            <person name="Sibley D."/>
            <person name="Venepally P."/>
            <person name="Karamycheva S."/>
            <person name="Hadjithomas M."/>
            <person name="Khan A."/>
            <person name="Brunk B."/>
            <person name="Roos D."/>
            <person name="Caler E."/>
            <person name="Lorenzi H."/>
        </authorList>
    </citation>
    <scope>NUCLEOTIDE SEQUENCE [LARGE SCALE GENOMIC DNA]</scope>
    <source>
        <strain evidence="8">TgCatPRC2</strain>
    </source>
</reference>
<keyword evidence="1" id="KW-0408">Iron</keyword>
<dbReference type="GO" id="GO:0006783">
    <property type="term" value="P:heme biosynthetic process"/>
    <property type="evidence" value="ECO:0007669"/>
    <property type="project" value="UniProtKB-KW"/>
</dbReference>
<evidence type="ECO:0000256" key="6">
    <source>
        <dbReference type="SAM" id="MobiDB-lite"/>
    </source>
</evidence>
<evidence type="ECO:0000256" key="3">
    <source>
        <dbReference type="ARBA" id="ARBA00023239"/>
    </source>
</evidence>
<evidence type="ECO:0000256" key="1">
    <source>
        <dbReference type="ARBA" id="ARBA00023004"/>
    </source>
</evidence>
<evidence type="ECO:0000313" key="7">
    <source>
        <dbReference type="EMBL" id="KYK70261.1"/>
    </source>
</evidence>
<keyword evidence="2" id="KW-0350">Heme biosynthesis</keyword>
<dbReference type="NCBIfam" id="TIGR00109">
    <property type="entry name" value="hemH"/>
    <property type="match status" value="1"/>
</dbReference>
<feature type="region of interest" description="Disordered" evidence="6">
    <location>
        <begin position="588"/>
        <end position="614"/>
    </location>
</feature>
<evidence type="ECO:0000256" key="5">
    <source>
        <dbReference type="RuleBase" id="RU004185"/>
    </source>
</evidence>
<comment type="similarity">
    <text evidence="5">Belongs to the ferrochelatase family.</text>
</comment>
<proteinExistence type="inferred from homology"/>
<feature type="compositionally biased region" description="Polar residues" evidence="6">
    <location>
        <begin position="471"/>
        <end position="480"/>
    </location>
</feature>
<comment type="caution">
    <text evidence="7">The sequence shown here is derived from an EMBL/GenBank/DDBJ whole genome shotgun (WGS) entry which is preliminary data.</text>
</comment>
<gene>
    <name evidence="7" type="ORF">TGPRC2_258650</name>
</gene>
<feature type="region of interest" description="Disordered" evidence="6">
    <location>
        <begin position="117"/>
        <end position="146"/>
    </location>
</feature>
<dbReference type="InterPro" id="IPR001015">
    <property type="entry name" value="Ferrochelatase"/>
</dbReference>
<evidence type="ECO:0000256" key="4">
    <source>
        <dbReference type="ARBA" id="ARBA00023244"/>
    </source>
</evidence>
<accession>A0A151HLY5</accession>
<feature type="region of interest" description="Disordered" evidence="6">
    <location>
        <begin position="464"/>
        <end position="519"/>
    </location>
</feature>
<dbReference type="Pfam" id="PF00762">
    <property type="entry name" value="Ferrochelatase"/>
    <property type="match status" value="2"/>
</dbReference>
<feature type="compositionally biased region" description="Basic and acidic residues" evidence="6">
    <location>
        <begin position="600"/>
        <end position="613"/>
    </location>
</feature>
<dbReference type="EMBL" id="AHZP02000579">
    <property type="protein sequence ID" value="KYK70261.1"/>
    <property type="molecule type" value="Genomic_DNA"/>
</dbReference>
<keyword evidence="3 7" id="KW-0456">Lyase</keyword>
<name>A0A151HLY5_TOXGO</name>
<evidence type="ECO:0000256" key="2">
    <source>
        <dbReference type="ARBA" id="ARBA00023133"/>
    </source>
</evidence>
<dbReference type="AlphaFoldDB" id="A0A151HLY5"/>
<sequence>MRHDVLTRLCGALETAAGTTSQTKCFWRDRSGVFRLLCSQASLGAERLPTPAFTKTRDADAPVVATSRVWTRQSEPGESGLLQWSRNTGNTPSCRNVYSADTSTCSISRLSPAARSLDSEDRYATKKKGLRGRRSECDHEPPSTREWSAQTVPEAFCLLASGGSLAPPSFGPFFSAGGRRFLHSRLRVGFQKSDQEKDKHNVRVFSTHMGRQRAEMEKTRRREGLVEGGFGEAEVTGRRESVRASERQERSDGTEDALWRKEADSLSEEARKLQCLYHSRSSYLWDEKQTLRPRLPAWLRQNCDEDREGEKRVKPRKADGAAVCVILVNLGSPSAPTYTELWKYLNQFLGDPRVVELPSFLWSFIRYLFILPFRSYASAQKYQSIWNFDPGFKLCASQSHVNKSSSLQSRVLGGAQTEAVRQTQVQAVQPIPEEPCTVSTSAEVEARKAKERRGGKNSIMYAERSAKDATQRAQAPFSSLETEDKNTVYPVSGSSGFGSSRDSRIATSDTHQGERDFSGAPAPLVRITECLRRKVQARFDTLLLHLGERERRGKRDARYDENCLERGDSSRHRGENLFSLDRDKRGEALSKAGARCPPGHAREQSKGDTREDPFLYPESGETQARACSLAGNSDRHSFLERSDYDAARRLQPAVRVLMAMRYGEPSLPSVLREARKGGCRKLLILPLYPQSAASTTSSVYDAAMQEIMKWRVMPDLRLLSGYADHPAYIAALAATVRRFWEAKETAKNARPESSGARGRGEKLIFSFHGIPLNTGRQAGEIYQCLCAKTARLTAEQLQLKPEEFEVAFQSRFGPAEWTQPYMDKRLEALAVAGYRFVDVVMPGFATDCLETIEEMASVYRGKFLELTHGEGELRVLPCLNASEEATAAVFAIAREQMTDWLKLMVPLEGEKKPLSRMGRQSAETLVQDVSW</sequence>
<dbReference type="GO" id="GO:0004325">
    <property type="term" value="F:ferrochelatase activity"/>
    <property type="evidence" value="ECO:0007669"/>
    <property type="project" value="InterPro"/>
</dbReference>
<keyword evidence="4" id="KW-0627">Porphyrin biosynthesis</keyword>
<dbReference type="PANTHER" id="PTHR11108">
    <property type="entry name" value="FERROCHELATASE"/>
    <property type="match status" value="1"/>
</dbReference>
<dbReference type="CDD" id="cd00419">
    <property type="entry name" value="Ferrochelatase_C"/>
    <property type="match status" value="1"/>
</dbReference>
<dbReference type="OrthoDB" id="1323at2759"/>